<sequence>MSGILIDTLVYIFLKNWEYKDKSFVYYDWLSRDFFKYLKEIDSNKLYWLAPGSNRYVWKSGNFQYKANQAYNTSLGY</sequence>
<dbReference type="Proteomes" id="UP000199427">
    <property type="component" value="Unassembled WGS sequence"/>
</dbReference>
<organism evidence="1 2">
    <name type="scientific">Piscibacillus halophilus</name>
    <dbReference type="NCBI Taxonomy" id="571933"/>
    <lineage>
        <taxon>Bacteria</taxon>
        <taxon>Bacillati</taxon>
        <taxon>Bacillota</taxon>
        <taxon>Bacilli</taxon>
        <taxon>Bacillales</taxon>
        <taxon>Bacillaceae</taxon>
        <taxon>Piscibacillus</taxon>
    </lineage>
</organism>
<accession>A0A1H9G3S9</accession>
<gene>
    <name evidence="1" type="ORF">SAMN05216362_11419</name>
</gene>
<keyword evidence="2" id="KW-1185">Reference proteome</keyword>
<evidence type="ECO:0000313" key="2">
    <source>
        <dbReference type="Proteomes" id="UP000199427"/>
    </source>
</evidence>
<reference evidence="1 2" key="1">
    <citation type="submission" date="2016-10" db="EMBL/GenBank/DDBJ databases">
        <authorList>
            <person name="de Groot N.N."/>
        </authorList>
    </citation>
    <scope>NUCLEOTIDE SEQUENCE [LARGE SCALE GENOMIC DNA]</scope>
    <source>
        <strain evidence="1 2">DSM 21633</strain>
    </source>
</reference>
<dbReference type="AlphaFoldDB" id="A0A1H9G3S9"/>
<evidence type="ECO:0000313" key="1">
    <source>
        <dbReference type="EMBL" id="SEQ44836.1"/>
    </source>
</evidence>
<name>A0A1H9G3S9_9BACI</name>
<dbReference type="STRING" id="571933.SAMN05216362_11419"/>
<protein>
    <submittedName>
        <fullName evidence="1">Uncharacterized protein</fullName>
    </submittedName>
</protein>
<dbReference type="EMBL" id="FOES01000014">
    <property type="protein sequence ID" value="SEQ44836.1"/>
    <property type="molecule type" value="Genomic_DNA"/>
</dbReference>
<proteinExistence type="predicted"/>